<keyword evidence="7 17" id="KW-0378">Hydrolase</keyword>
<evidence type="ECO:0000256" key="14">
    <source>
        <dbReference type="ARBA" id="ARBA00041592"/>
    </source>
</evidence>
<evidence type="ECO:0000259" key="18">
    <source>
        <dbReference type="PROSITE" id="PS51462"/>
    </source>
</evidence>
<dbReference type="Pfam" id="PF00293">
    <property type="entry name" value="NUDIX"/>
    <property type="match status" value="1"/>
</dbReference>
<dbReference type="InterPro" id="IPR013785">
    <property type="entry name" value="Aldolase_TIM"/>
</dbReference>
<dbReference type="InterPro" id="IPR020084">
    <property type="entry name" value="NUDIX_hydrolase_CS"/>
</dbReference>
<evidence type="ECO:0000256" key="17">
    <source>
        <dbReference type="RuleBase" id="RU003476"/>
    </source>
</evidence>
<dbReference type="PROSITE" id="PS51462">
    <property type="entry name" value="NUDIX"/>
    <property type="match status" value="1"/>
</dbReference>
<dbReference type="RefSeq" id="WP_188448412.1">
    <property type="nucleotide sequence ID" value="NZ_BMFO01000002.1"/>
</dbReference>
<reference evidence="19" key="2">
    <citation type="submission" date="2020-09" db="EMBL/GenBank/DDBJ databases">
        <authorList>
            <person name="Sun Q."/>
            <person name="Zhou Y."/>
        </authorList>
    </citation>
    <scope>NUCLEOTIDE SEQUENCE</scope>
    <source>
        <strain evidence="19">CGMCC 1.12726</strain>
    </source>
</reference>
<dbReference type="InterPro" id="IPR015797">
    <property type="entry name" value="NUDIX_hydrolase-like_dom_sf"/>
</dbReference>
<dbReference type="InterPro" id="IPR022998">
    <property type="entry name" value="ThiamineP_synth_TenI"/>
</dbReference>
<dbReference type="GO" id="GO:0008413">
    <property type="term" value="F:8-oxo-7,8-dihydroguanosine triphosphate pyrophosphatase activity"/>
    <property type="evidence" value="ECO:0007669"/>
    <property type="project" value="TreeGrafter"/>
</dbReference>
<evidence type="ECO:0000256" key="13">
    <source>
        <dbReference type="ARBA" id="ARBA00040794"/>
    </source>
</evidence>
<evidence type="ECO:0000256" key="2">
    <source>
        <dbReference type="ARBA" id="ARBA00005582"/>
    </source>
</evidence>
<evidence type="ECO:0000256" key="3">
    <source>
        <dbReference type="ARBA" id="ARBA00022457"/>
    </source>
</evidence>
<name>A0A917FMU6_9GAMM</name>
<dbReference type="FunFam" id="3.90.79.10:FF:000014">
    <property type="entry name" value="8-oxo-dGTP diphosphatase MutT"/>
    <property type="match status" value="1"/>
</dbReference>
<dbReference type="CDD" id="cd03425">
    <property type="entry name" value="NUDIX_MutT_NudA_like"/>
    <property type="match status" value="1"/>
</dbReference>
<dbReference type="EMBL" id="BMFO01000002">
    <property type="protein sequence ID" value="GGF90072.1"/>
    <property type="molecule type" value="Genomic_DNA"/>
</dbReference>
<evidence type="ECO:0000256" key="12">
    <source>
        <dbReference type="ARBA" id="ARBA00038905"/>
    </source>
</evidence>
<evidence type="ECO:0000256" key="6">
    <source>
        <dbReference type="ARBA" id="ARBA00022763"/>
    </source>
</evidence>
<comment type="cofactor">
    <cofactor evidence="1">
        <name>Mg(2+)</name>
        <dbReference type="ChEBI" id="CHEBI:18420"/>
    </cofactor>
</comment>
<dbReference type="GO" id="GO:0009228">
    <property type="term" value="P:thiamine biosynthetic process"/>
    <property type="evidence" value="ECO:0007669"/>
    <property type="project" value="UniProtKB-KW"/>
</dbReference>
<dbReference type="GO" id="GO:0046872">
    <property type="term" value="F:metal ion binding"/>
    <property type="evidence" value="ECO:0007669"/>
    <property type="project" value="UniProtKB-KW"/>
</dbReference>
<keyword evidence="3" id="KW-0515">Mutator protein</keyword>
<sequence>MRRSPLDTPRIVPVAAGVLTDASGRVLLARRTSGRDLAGAWEFPGGKVERNESPEAALKRELKEELGIDVLATEPLMSVPQHHGSKAIKLDVFRVTKYAGQPRGMENQALAWVPNGKLTSYPMPPADLPVVAALQKPAHYLITPEPTTDTTRFLRELDAALSRGHRLVQLRAKTWQEKPLKALLTLTVALCKKHKAQLLINGQLGLAHDFDVGLHLTSEQLMGLHARPLAARLPVSASCHNLEQLKHAQALGLDFVVLGSVNKTASHPDVAPMGWKAWQEMRAEVSLPIFAIGGLGPDDVATARQHGAQGVAGIRAFWPSLG</sequence>
<protein>
    <recommendedName>
        <fullName evidence="13">8-oxo-dGTP diphosphatase</fullName>
        <ecNumber evidence="12">3.6.1.55</ecNumber>
    </recommendedName>
    <alternativeName>
        <fullName evidence="16">7,8-dihydro-8-oxoguanine-triphosphatase</fullName>
    </alternativeName>
    <alternativeName>
        <fullName evidence="15">Mutator protein MutT</fullName>
    </alternativeName>
    <alternativeName>
        <fullName evidence="14">dGTP pyrophosphohydrolase</fullName>
    </alternativeName>
</protein>
<dbReference type="InterPro" id="IPR047127">
    <property type="entry name" value="MutT-like"/>
</dbReference>
<dbReference type="GO" id="GO:0044716">
    <property type="term" value="F:8-oxo-GDP phosphatase activity"/>
    <property type="evidence" value="ECO:0007669"/>
    <property type="project" value="TreeGrafter"/>
</dbReference>
<dbReference type="SUPFAM" id="SSF55811">
    <property type="entry name" value="Nudix"/>
    <property type="match status" value="1"/>
</dbReference>
<keyword evidence="6" id="KW-0227">DNA damage</keyword>
<dbReference type="Proteomes" id="UP000632858">
    <property type="component" value="Unassembled WGS sequence"/>
</dbReference>
<keyword evidence="8" id="KW-0460">Magnesium</keyword>
<dbReference type="GO" id="GO:0044715">
    <property type="term" value="F:8-oxo-dGDP phosphatase activity"/>
    <property type="evidence" value="ECO:0007669"/>
    <property type="project" value="TreeGrafter"/>
</dbReference>
<evidence type="ECO:0000256" key="8">
    <source>
        <dbReference type="ARBA" id="ARBA00022842"/>
    </source>
</evidence>
<dbReference type="InterPro" id="IPR000086">
    <property type="entry name" value="NUDIX_hydrolase_dom"/>
</dbReference>
<evidence type="ECO:0000256" key="10">
    <source>
        <dbReference type="ARBA" id="ARBA00035861"/>
    </source>
</evidence>
<dbReference type="AlphaFoldDB" id="A0A917FMU6"/>
<reference evidence="19" key="1">
    <citation type="journal article" date="2014" name="Int. J. Syst. Evol. Microbiol.">
        <title>Complete genome sequence of Corynebacterium casei LMG S-19264T (=DSM 44701T), isolated from a smear-ripened cheese.</title>
        <authorList>
            <consortium name="US DOE Joint Genome Institute (JGI-PGF)"/>
            <person name="Walter F."/>
            <person name="Albersmeier A."/>
            <person name="Kalinowski J."/>
            <person name="Ruckert C."/>
        </authorList>
    </citation>
    <scope>NUCLEOTIDE SEQUENCE</scope>
    <source>
        <strain evidence="19">CGMCC 1.12726</strain>
    </source>
</reference>
<comment type="catalytic activity">
    <reaction evidence="10">
        <text>8-oxo-dGTP + H2O = 8-oxo-dGMP + diphosphate + H(+)</text>
        <dbReference type="Rhea" id="RHEA:31575"/>
        <dbReference type="ChEBI" id="CHEBI:15377"/>
        <dbReference type="ChEBI" id="CHEBI:15378"/>
        <dbReference type="ChEBI" id="CHEBI:33019"/>
        <dbReference type="ChEBI" id="CHEBI:63224"/>
        <dbReference type="ChEBI" id="CHEBI:77896"/>
        <dbReference type="EC" id="3.6.1.55"/>
    </reaction>
</comment>
<evidence type="ECO:0000313" key="20">
    <source>
        <dbReference type="Proteomes" id="UP000632858"/>
    </source>
</evidence>
<evidence type="ECO:0000256" key="4">
    <source>
        <dbReference type="ARBA" id="ARBA00022705"/>
    </source>
</evidence>
<dbReference type="EC" id="3.6.1.55" evidence="12"/>
<dbReference type="InterPro" id="IPR020476">
    <property type="entry name" value="Nudix_hydrolase"/>
</dbReference>
<dbReference type="PANTHER" id="PTHR47707:SF1">
    <property type="entry name" value="NUDIX HYDROLASE FAMILY PROTEIN"/>
    <property type="match status" value="1"/>
</dbReference>
<dbReference type="PANTHER" id="PTHR47707">
    <property type="entry name" value="8-OXO-DGTP DIPHOSPHATASE"/>
    <property type="match status" value="1"/>
</dbReference>
<evidence type="ECO:0000313" key="19">
    <source>
        <dbReference type="EMBL" id="GGF90072.1"/>
    </source>
</evidence>
<comment type="catalytic activity">
    <reaction evidence="11">
        <text>8-oxo-GTP + H2O = 8-oxo-GMP + diphosphate + H(+)</text>
        <dbReference type="Rhea" id="RHEA:67616"/>
        <dbReference type="ChEBI" id="CHEBI:15377"/>
        <dbReference type="ChEBI" id="CHEBI:15378"/>
        <dbReference type="ChEBI" id="CHEBI:33019"/>
        <dbReference type="ChEBI" id="CHEBI:143553"/>
        <dbReference type="ChEBI" id="CHEBI:145694"/>
    </reaction>
</comment>
<evidence type="ECO:0000256" key="11">
    <source>
        <dbReference type="ARBA" id="ARBA00036904"/>
    </source>
</evidence>
<keyword evidence="5" id="KW-0479">Metal-binding</keyword>
<dbReference type="NCBIfam" id="NF006530">
    <property type="entry name" value="PRK08999.1"/>
    <property type="match status" value="1"/>
</dbReference>
<dbReference type="CDD" id="cd00564">
    <property type="entry name" value="TMP_TenI"/>
    <property type="match status" value="1"/>
</dbReference>
<dbReference type="SUPFAM" id="SSF51391">
    <property type="entry name" value="Thiamin phosphate synthase"/>
    <property type="match status" value="1"/>
</dbReference>
<dbReference type="GO" id="GO:0006281">
    <property type="term" value="P:DNA repair"/>
    <property type="evidence" value="ECO:0007669"/>
    <property type="project" value="UniProtKB-KW"/>
</dbReference>
<comment type="similarity">
    <text evidence="2 17">Belongs to the Nudix hydrolase family.</text>
</comment>
<dbReference type="InterPro" id="IPR036206">
    <property type="entry name" value="ThiamineP_synth_sf"/>
</dbReference>
<evidence type="ECO:0000256" key="1">
    <source>
        <dbReference type="ARBA" id="ARBA00001946"/>
    </source>
</evidence>
<evidence type="ECO:0000256" key="9">
    <source>
        <dbReference type="ARBA" id="ARBA00023204"/>
    </source>
</evidence>
<evidence type="ECO:0000256" key="5">
    <source>
        <dbReference type="ARBA" id="ARBA00022723"/>
    </source>
</evidence>
<proteinExistence type="inferred from homology"/>
<keyword evidence="9" id="KW-0234">DNA repair</keyword>
<dbReference type="PRINTS" id="PR00502">
    <property type="entry name" value="NUDIXFAMILY"/>
</dbReference>
<dbReference type="Gene3D" id="3.90.79.10">
    <property type="entry name" value="Nucleoside Triphosphate Pyrophosphohydrolase"/>
    <property type="match status" value="1"/>
</dbReference>
<comment type="caution">
    <text evidence="19">The sequence shown here is derived from an EMBL/GenBank/DDBJ whole genome shotgun (WGS) entry which is preliminary data.</text>
</comment>
<evidence type="ECO:0000256" key="16">
    <source>
        <dbReference type="ARBA" id="ARBA00042798"/>
    </source>
</evidence>
<gene>
    <name evidence="19" type="ORF">GCM10010960_09880</name>
</gene>
<dbReference type="GO" id="GO:0006260">
    <property type="term" value="P:DNA replication"/>
    <property type="evidence" value="ECO:0007669"/>
    <property type="project" value="UniProtKB-KW"/>
</dbReference>
<dbReference type="Pfam" id="PF02581">
    <property type="entry name" value="TMP-TENI"/>
    <property type="match status" value="1"/>
</dbReference>
<organism evidence="19 20">
    <name type="scientific">Arenimonas maotaiensis</name>
    <dbReference type="NCBI Taxonomy" id="1446479"/>
    <lineage>
        <taxon>Bacteria</taxon>
        <taxon>Pseudomonadati</taxon>
        <taxon>Pseudomonadota</taxon>
        <taxon>Gammaproteobacteria</taxon>
        <taxon>Lysobacterales</taxon>
        <taxon>Lysobacteraceae</taxon>
        <taxon>Arenimonas</taxon>
    </lineage>
</organism>
<feature type="domain" description="Nudix hydrolase" evidence="18">
    <location>
        <begin position="9"/>
        <end position="136"/>
    </location>
</feature>
<dbReference type="GO" id="GO:0035539">
    <property type="term" value="F:8-oxo-7,8-dihydrodeoxyguanosine triphosphate pyrophosphatase activity"/>
    <property type="evidence" value="ECO:0007669"/>
    <property type="project" value="UniProtKB-EC"/>
</dbReference>
<evidence type="ECO:0000256" key="15">
    <source>
        <dbReference type="ARBA" id="ARBA00041979"/>
    </source>
</evidence>
<dbReference type="Gene3D" id="3.20.20.70">
    <property type="entry name" value="Aldolase class I"/>
    <property type="match status" value="1"/>
</dbReference>
<keyword evidence="20" id="KW-1185">Reference proteome</keyword>
<evidence type="ECO:0000256" key="7">
    <source>
        <dbReference type="ARBA" id="ARBA00022801"/>
    </source>
</evidence>
<keyword evidence="4" id="KW-0235">DNA replication</keyword>
<accession>A0A917FMU6</accession>
<dbReference type="PROSITE" id="PS00893">
    <property type="entry name" value="NUDIX_BOX"/>
    <property type="match status" value="1"/>
</dbReference>